<organism evidence="1 2">
    <name type="scientific">Cryobacterium psychrophilum</name>
    <dbReference type="NCBI Taxonomy" id="41988"/>
    <lineage>
        <taxon>Bacteria</taxon>
        <taxon>Bacillati</taxon>
        <taxon>Actinomycetota</taxon>
        <taxon>Actinomycetes</taxon>
        <taxon>Micrococcales</taxon>
        <taxon>Microbacteriaceae</taxon>
        <taxon>Cryobacterium</taxon>
    </lineage>
</organism>
<name>A0A4Y8KJS9_9MICO</name>
<dbReference type="AlphaFoldDB" id="A0A4Y8KJS9"/>
<evidence type="ECO:0008006" key="3">
    <source>
        <dbReference type="Google" id="ProtNLM"/>
    </source>
</evidence>
<dbReference type="OrthoDB" id="5179260at2"/>
<reference evidence="1 2" key="1">
    <citation type="submission" date="2019-03" db="EMBL/GenBank/DDBJ databases">
        <title>Genomics of glacier-inhabiting Cryobacterium strains.</title>
        <authorList>
            <person name="Liu Q."/>
            <person name="Xin Y.-H."/>
        </authorList>
    </citation>
    <scope>NUCLEOTIDE SEQUENCE [LARGE SCALE GENOMIC DNA]</scope>
    <source>
        <strain evidence="1 2">CGMCC 1.4292</strain>
    </source>
</reference>
<dbReference type="Proteomes" id="UP000298218">
    <property type="component" value="Unassembled WGS sequence"/>
</dbReference>
<evidence type="ECO:0000313" key="1">
    <source>
        <dbReference type="EMBL" id="TFD76494.1"/>
    </source>
</evidence>
<accession>A0A4Y8KJS9</accession>
<protein>
    <recommendedName>
        <fullName evidence="3">Polysaccharide chain length determinant N-terminal domain-containing protein</fullName>
    </recommendedName>
</protein>
<dbReference type="RefSeq" id="WP_134172799.1">
    <property type="nucleotide sequence ID" value="NZ_SODI01000001.1"/>
</dbReference>
<gene>
    <name evidence="1" type="ORF">E3T53_13510</name>
</gene>
<proteinExistence type="predicted"/>
<sequence>MTVRELMSTMLRRWYIPIGLLVCAALVTGILARDGGIYTTKTVVSFMRPASTSLSPTNGANDTSVIAFAGVVVRETNNGRPPARYSTSDSPYYGAGVREGVLVDLANSGSQWASTFSKSDIEIQIVGRTFDWVKTRQKEVVDRVLSISDAEQAALEIPSDDRITATVAPITMQIDYVSPSRKSQVATGAAMLAVALIVGAWGSITVDRLRVRRRFAAGSQTQVSSQRNSKGTSSCI</sequence>
<dbReference type="EMBL" id="SOHQ01000037">
    <property type="protein sequence ID" value="TFD76494.1"/>
    <property type="molecule type" value="Genomic_DNA"/>
</dbReference>
<comment type="caution">
    <text evidence="1">The sequence shown here is derived from an EMBL/GenBank/DDBJ whole genome shotgun (WGS) entry which is preliminary data.</text>
</comment>
<keyword evidence="2" id="KW-1185">Reference proteome</keyword>
<evidence type="ECO:0000313" key="2">
    <source>
        <dbReference type="Proteomes" id="UP000298218"/>
    </source>
</evidence>